<dbReference type="AlphaFoldDB" id="A0A7K3WNX4"/>
<evidence type="ECO:0000313" key="2">
    <source>
        <dbReference type="Proteomes" id="UP000486602"/>
    </source>
</evidence>
<name>A0A7K3WNX4_9FLAO</name>
<dbReference type="InterPro" id="IPR011652">
    <property type="entry name" value="MORN_2"/>
</dbReference>
<dbReference type="RefSeq" id="WP_163284239.1">
    <property type="nucleotide sequence ID" value="NZ_JAAGVY010000009.1"/>
</dbReference>
<dbReference type="Gene3D" id="2.20.110.10">
    <property type="entry name" value="Histone H3 K4-specific methyltransferase SET7/9 N-terminal domain"/>
    <property type="match status" value="1"/>
</dbReference>
<organism evidence="1 2">
    <name type="scientific">Cryomorpha ignava</name>
    <dbReference type="NCBI Taxonomy" id="101383"/>
    <lineage>
        <taxon>Bacteria</taxon>
        <taxon>Pseudomonadati</taxon>
        <taxon>Bacteroidota</taxon>
        <taxon>Flavobacteriia</taxon>
        <taxon>Flavobacteriales</taxon>
        <taxon>Cryomorphaceae</taxon>
        <taxon>Cryomorpha</taxon>
    </lineage>
</organism>
<keyword evidence="2" id="KW-1185">Reference proteome</keyword>
<proteinExistence type="predicted"/>
<sequence>MKRKFANGQKTYDLTRDHLTYFFKDGKVKAAGAYRNDKMEGEWKFYRITGDLWQVGNFENGDKHGSWIRYDKNGKPETEVKFEKGKKLKS</sequence>
<reference evidence="1 2" key="1">
    <citation type="submission" date="2020-02" db="EMBL/GenBank/DDBJ databases">
        <title>Out from the shadows clarifying the taxonomy of the family Cryomorphaceae and related taxa by utilizing the GTDB taxonomic framework.</title>
        <authorList>
            <person name="Bowman J.P."/>
        </authorList>
    </citation>
    <scope>NUCLEOTIDE SEQUENCE [LARGE SCALE GENOMIC DNA]</scope>
    <source>
        <strain evidence="1 2">QSSC 1-22</strain>
    </source>
</reference>
<dbReference type="SUPFAM" id="SSF82185">
    <property type="entry name" value="Histone H3 K4-specific methyltransferase SET7/9 N-terminal domain"/>
    <property type="match status" value="1"/>
</dbReference>
<dbReference type="Proteomes" id="UP000486602">
    <property type="component" value="Unassembled WGS sequence"/>
</dbReference>
<evidence type="ECO:0000313" key="1">
    <source>
        <dbReference type="EMBL" id="NEN23228.1"/>
    </source>
</evidence>
<accession>A0A7K3WNX4</accession>
<gene>
    <name evidence="1" type="ORF">G3O08_06910</name>
</gene>
<dbReference type="Pfam" id="PF07661">
    <property type="entry name" value="MORN_2"/>
    <property type="match status" value="1"/>
</dbReference>
<comment type="caution">
    <text evidence="1">The sequence shown here is derived from an EMBL/GenBank/DDBJ whole genome shotgun (WGS) entry which is preliminary data.</text>
</comment>
<dbReference type="EMBL" id="JAAGVY010000009">
    <property type="protein sequence ID" value="NEN23228.1"/>
    <property type="molecule type" value="Genomic_DNA"/>
</dbReference>
<protein>
    <recommendedName>
        <fullName evidence="3">Toxin-antitoxin system YwqK family antitoxin</fullName>
    </recommendedName>
</protein>
<evidence type="ECO:0008006" key="3">
    <source>
        <dbReference type="Google" id="ProtNLM"/>
    </source>
</evidence>